<proteinExistence type="inferred from homology"/>
<comment type="similarity">
    <text evidence="3">Belongs to the PAT1 family.</text>
</comment>
<evidence type="ECO:0000313" key="9">
    <source>
        <dbReference type="EMBL" id="GJJ11363.1"/>
    </source>
</evidence>
<dbReference type="AlphaFoldDB" id="A0AAV5AE19"/>
<feature type="compositionally biased region" description="Polar residues" evidence="7">
    <location>
        <begin position="344"/>
        <end position="355"/>
    </location>
</feature>
<protein>
    <recommendedName>
        <fullName evidence="8">mRNA decay factor PAT1 domain-containing protein</fullName>
    </recommendedName>
</protein>
<keyword evidence="5" id="KW-0694">RNA-binding</keyword>
<evidence type="ECO:0000256" key="2">
    <source>
        <dbReference type="ARBA" id="ARBA00004201"/>
    </source>
</evidence>
<evidence type="ECO:0000256" key="6">
    <source>
        <dbReference type="ARBA" id="ARBA00023242"/>
    </source>
</evidence>
<evidence type="ECO:0000256" key="5">
    <source>
        <dbReference type="ARBA" id="ARBA00022884"/>
    </source>
</evidence>
<gene>
    <name evidence="9" type="ORF">Clacol_005595</name>
</gene>
<dbReference type="InterPro" id="IPR039900">
    <property type="entry name" value="Pat1-like"/>
</dbReference>
<accession>A0AAV5AE19</accession>
<reference evidence="9" key="1">
    <citation type="submission" date="2021-10" db="EMBL/GenBank/DDBJ databases">
        <title>De novo Genome Assembly of Clathrus columnatus (Basidiomycota, Fungi) Using Illumina and Nanopore Sequence Data.</title>
        <authorList>
            <person name="Ogiso-Tanaka E."/>
            <person name="Itagaki H."/>
            <person name="Hosoya T."/>
            <person name="Hosaka K."/>
        </authorList>
    </citation>
    <scope>NUCLEOTIDE SEQUENCE</scope>
    <source>
        <strain evidence="9">MO-923</strain>
    </source>
</reference>
<feature type="region of interest" description="Disordered" evidence="7">
    <location>
        <begin position="552"/>
        <end position="583"/>
    </location>
</feature>
<comment type="subcellular location">
    <subcellularLocation>
        <location evidence="2">Cytoplasm</location>
        <location evidence="2">P-body</location>
    </subcellularLocation>
    <subcellularLocation>
        <location evidence="1">Nucleus</location>
    </subcellularLocation>
</comment>
<evidence type="ECO:0000313" key="10">
    <source>
        <dbReference type="Proteomes" id="UP001050691"/>
    </source>
</evidence>
<evidence type="ECO:0000259" key="8">
    <source>
        <dbReference type="Pfam" id="PF09770"/>
    </source>
</evidence>
<dbReference type="GO" id="GO:0005634">
    <property type="term" value="C:nucleus"/>
    <property type="evidence" value="ECO:0007669"/>
    <property type="project" value="UniProtKB-SubCell"/>
</dbReference>
<feature type="domain" description="mRNA decay factor PAT1" evidence="8">
    <location>
        <begin position="1"/>
        <end position="925"/>
    </location>
</feature>
<feature type="region of interest" description="Disordered" evidence="7">
    <location>
        <begin position="320"/>
        <end position="367"/>
    </location>
</feature>
<keyword evidence="10" id="KW-1185">Reference proteome</keyword>
<dbReference type="PANTHER" id="PTHR21551">
    <property type="entry name" value="TOPOISOMERASE II-ASSOCIATED PROTEIN PAT1"/>
    <property type="match status" value="1"/>
</dbReference>
<dbReference type="Pfam" id="PF09770">
    <property type="entry name" value="PAT1"/>
    <property type="match status" value="1"/>
</dbReference>
<feature type="compositionally biased region" description="Polar residues" evidence="7">
    <location>
        <begin position="101"/>
        <end position="126"/>
    </location>
</feature>
<organism evidence="9 10">
    <name type="scientific">Clathrus columnatus</name>
    <dbReference type="NCBI Taxonomy" id="1419009"/>
    <lineage>
        <taxon>Eukaryota</taxon>
        <taxon>Fungi</taxon>
        <taxon>Dikarya</taxon>
        <taxon>Basidiomycota</taxon>
        <taxon>Agaricomycotina</taxon>
        <taxon>Agaricomycetes</taxon>
        <taxon>Phallomycetidae</taxon>
        <taxon>Phallales</taxon>
        <taxon>Clathraceae</taxon>
        <taxon>Clathrus</taxon>
    </lineage>
</organism>
<dbReference type="GO" id="GO:0000932">
    <property type="term" value="C:P-body"/>
    <property type="evidence" value="ECO:0007669"/>
    <property type="project" value="UniProtKB-SubCell"/>
</dbReference>
<evidence type="ECO:0000256" key="3">
    <source>
        <dbReference type="ARBA" id="ARBA00009138"/>
    </source>
</evidence>
<dbReference type="PANTHER" id="PTHR21551:SF0">
    <property type="entry name" value="PROTEIN ASSOCIATED WITH TOPO II RELATED-1, ISOFORM A"/>
    <property type="match status" value="1"/>
</dbReference>
<feature type="region of interest" description="Disordered" evidence="7">
    <location>
        <begin position="94"/>
        <end position="135"/>
    </location>
</feature>
<name>A0AAV5AE19_9AGAM</name>
<keyword evidence="6" id="KW-0539">Nucleus</keyword>
<feature type="compositionally biased region" description="Low complexity" evidence="7">
    <location>
        <begin position="320"/>
        <end position="331"/>
    </location>
</feature>
<dbReference type="Proteomes" id="UP001050691">
    <property type="component" value="Unassembled WGS sequence"/>
</dbReference>
<evidence type="ECO:0000256" key="1">
    <source>
        <dbReference type="ARBA" id="ARBA00004123"/>
    </source>
</evidence>
<dbReference type="EMBL" id="BPWL01000006">
    <property type="protein sequence ID" value="GJJ11363.1"/>
    <property type="molecule type" value="Genomic_DNA"/>
</dbReference>
<sequence length="931" mass="106881">MSFFGFEANTDALQKEKERFLQHGLEEEKLAVFNWGESDYDGLGEVLQEGGDELNDETFGDSGPVGKDFDFTKTELTNFEKERFISQYQPETVGSLLPGKKSQSGISQLKSTPSGASWHDSSSHAPPNTRRGNIEYQSTAPGKIIAPSAAHHTVPPTAVLPNHVRTLEEIESELLKQRPPQPAYQVSVIPSATSPDAINNMSLMSLIPQSQSQDYTGYDSQRSTSAEIEHQLRMMHLNQLQHLQANRQDQLLLQQQQLQVELLERQQHQQQQLQEQLRQEQLRRIQLRQLEELEQQEQMREMQQMQQEQKERLIRQVLQHQQQQQPLYQTHPHPRQVRTPDQFGGQNQFQRSFPNTPEPHLPPQQNFLTPEQRNQLQMQRQVLLQLSQAGVSPDQIHLLDGVQREAIMNEARRKIQAAEQLDQRNRRRLAKMERMARYNDLMTQSDKDFITRIQVSQLVTSDPYTEDFYAQVLGSLRRGNVKWFGNSNVGQRLNSRREHAMHRMAEQVYRIVENAKAREKEKGQNGVNPLQGVLGKTSGRSYKAAPRQLLQVESVTSPSPNSSPRLRDQHLHHLGPEDGKHALPDKNVYENIEVKEPLTYRQALAIIENLFDYTIEWETNRRFIPEENTEDYENWLTTQKAIEAKMWEASQINAPLDGRYPHPLVSVLTPLKGKKVLKRIIRVMDARQLRITLTLVTRLFRDFDIIQDYHVTESLIDTKEKQETERHVHAFEEYVLDPLLSALAVAPLSFVSGQLHLLTDPVTIARTRPGIILLTHIFTRAAVIKDRTLTFQAGGVTDGMIGEDIATAEEFQQWQTCFDNLFQLFAPHFLSFFPSIRIIASLPYGAETQLQNSLALDAADQPVWGFFAAMAVPATLEQQGLIVTQLREKVLEIVLRIQQGWIVDENERDLKLRNINSFLHAIGLDSSQINL</sequence>
<evidence type="ECO:0000256" key="7">
    <source>
        <dbReference type="SAM" id="MobiDB-lite"/>
    </source>
</evidence>
<dbReference type="GO" id="GO:0033962">
    <property type="term" value="P:P-body assembly"/>
    <property type="evidence" value="ECO:0007669"/>
    <property type="project" value="TreeGrafter"/>
</dbReference>
<evidence type="ECO:0000256" key="4">
    <source>
        <dbReference type="ARBA" id="ARBA00022490"/>
    </source>
</evidence>
<feature type="compositionally biased region" description="Polar residues" evidence="7">
    <location>
        <begin position="552"/>
        <end position="564"/>
    </location>
</feature>
<keyword evidence="4" id="KW-0963">Cytoplasm</keyword>
<dbReference type="InterPro" id="IPR019167">
    <property type="entry name" value="PAT1_dom"/>
</dbReference>
<feature type="compositionally biased region" description="Basic and acidic residues" evidence="7">
    <location>
        <begin position="565"/>
        <end position="583"/>
    </location>
</feature>
<dbReference type="GO" id="GO:0000290">
    <property type="term" value="P:deadenylation-dependent decapping of nuclear-transcribed mRNA"/>
    <property type="evidence" value="ECO:0007669"/>
    <property type="project" value="InterPro"/>
</dbReference>
<dbReference type="GO" id="GO:0003723">
    <property type="term" value="F:RNA binding"/>
    <property type="evidence" value="ECO:0007669"/>
    <property type="project" value="UniProtKB-KW"/>
</dbReference>
<comment type="caution">
    <text evidence="9">The sequence shown here is derived from an EMBL/GenBank/DDBJ whole genome shotgun (WGS) entry which is preliminary data.</text>
</comment>